<organism evidence="2 3">
    <name type="scientific">Cladophialophora chaetospira</name>
    <dbReference type="NCBI Taxonomy" id="386627"/>
    <lineage>
        <taxon>Eukaryota</taxon>
        <taxon>Fungi</taxon>
        <taxon>Dikarya</taxon>
        <taxon>Ascomycota</taxon>
        <taxon>Pezizomycotina</taxon>
        <taxon>Eurotiomycetes</taxon>
        <taxon>Chaetothyriomycetidae</taxon>
        <taxon>Chaetothyriales</taxon>
        <taxon>Herpotrichiellaceae</taxon>
        <taxon>Cladophialophora</taxon>
    </lineage>
</organism>
<dbReference type="PANTHER" id="PTHR37540:SF5">
    <property type="entry name" value="TRANSCRIPTION FACTOR DOMAIN-CONTAINING PROTEIN"/>
    <property type="match status" value="1"/>
</dbReference>
<protein>
    <submittedName>
        <fullName evidence="2">Uncharacterized protein</fullName>
    </submittedName>
</protein>
<evidence type="ECO:0000313" key="2">
    <source>
        <dbReference type="EMBL" id="KAJ9602503.1"/>
    </source>
</evidence>
<reference evidence="2" key="1">
    <citation type="submission" date="2022-10" db="EMBL/GenBank/DDBJ databases">
        <title>Culturing micro-colonial fungi from biological soil crusts in the Mojave desert and describing Neophaeococcomyces mojavensis, and introducing the new genera and species Taxawa tesnikishii.</title>
        <authorList>
            <person name="Kurbessoian T."/>
            <person name="Stajich J.E."/>
        </authorList>
    </citation>
    <scope>NUCLEOTIDE SEQUENCE</scope>
    <source>
        <strain evidence="2">TK_41</strain>
    </source>
</reference>
<proteinExistence type="predicted"/>
<dbReference type="Proteomes" id="UP001172673">
    <property type="component" value="Unassembled WGS sequence"/>
</dbReference>
<dbReference type="PANTHER" id="PTHR37540">
    <property type="entry name" value="TRANSCRIPTION FACTOR (ACR-2), PUTATIVE-RELATED-RELATED"/>
    <property type="match status" value="1"/>
</dbReference>
<keyword evidence="3" id="KW-1185">Reference proteome</keyword>
<accession>A0AA38WWL7</accession>
<sequence length="488" mass="54812">MGLQDVISRNSRGQSRDVEDKKTKREVLSINEPATKAKLIITPLDTHRREVFGAYPSGDSILTESVDEYIGIYRKEELCLKITPDFDHPAISVVFPMSMQDPDLFKAFLVGAQSLHDWRRDPFHVNRSHEMLKLQNEAILSLRKRLTGSEAHLDDSILIAITHLMVADLCRRDLPSLKAHLKGARQIMAIRPGGLSDSPAHLSIRAIVTMVEFYIALGQYLQLSPDDSSAIPKKQIKFLQHPFPPEICNDIAKLPVGLAEVALTGHLSVRCIKLLASVASWASLVDVTSDASEQAQSSRDRYCRLFAEPRECSRNALMLLLDLRRSGLPPGIETVICFGLATAVRHVSGENRTTIFDTASLTYLTKSVKAIDNPSVAESEVIIWISLIVTWRTQSNKPVSKANELLDYTLDSFPASRTWKKVAVICRKFWWFERFHSDWEQCWSHAITRRQQRSSNGNPHVIRGRESSVFSPLPGLLSRRESSAVEPG</sequence>
<dbReference type="AlphaFoldDB" id="A0AA38WWL7"/>
<feature type="region of interest" description="Disordered" evidence="1">
    <location>
        <begin position="1"/>
        <end position="23"/>
    </location>
</feature>
<dbReference type="Pfam" id="PF11951">
    <property type="entry name" value="Fungal_trans_2"/>
    <property type="match status" value="1"/>
</dbReference>
<dbReference type="InterPro" id="IPR021858">
    <property type="entry name" value="Fun_TF"/>
</dbReference>
<evidence type="ECO:0000256" key="1">
    <source>
        <dbReference type="SAM" id="MobiDB-lite"/>
    </source>
</evidence>
<evidence type="ECO:0000313" key="3">
    <source>
        <dbReference type="Proteomes" id="UP001172673"/>
    </source>
</evidence>
<gene>
    <name evidence="2" type="ORF">H2200_013046</name>
</gene>
<dbReference type="EMBL" id="JAPDRK010000026">
    <property type="protein sequence ID" value="KAJ9602503.1"/>
    <property type="molecule type" value="Genomic_DNA"/>
</dbReference>
<name>A0AA38WWL7_9EURO</name>
<comment type="caution">
    <text evidence="2">The sequence shown here is derived from an EMBL/GenBank/DDBJ whole genome shotgun (WGS) entry which is preliminary data.</text>
</comment>
<feature type="compositionally biased region" description="Basic and acidic residues" evidence="1">
    <location>
        <begin position="14"/>
        <end position="23"/>
    </location>
</feature>